<keyword evidence="9 11" id="KW-0472">Membrane</keyword>
<evidence type="ECO:0000256" key="6">
    <source>
        <dbReference type="ARBA" id="ARBA00022989"/>
    </source>
</evidence>
<dbReference type="PANTHER" id="PTHR19957">
    <property type="entry name" value="SYNTAXIN"/>
    <property type="match status" value="1"/>
</dbReference>
<dbReference type="InterPro" id="IPR006011">
    <property type="entry name" value="Syntaxin_N"/>
</dbReference>
<dbReference type="InterPro" id="IPR006012">
    <property type="entry name" value="Syntaxin/epimorphin_CS"/>
</dbReference>
<dbReference type="InterPro" id="IPR000727">
    <property type="entry name" value="T_SNARE_dom"/>
</dbReference>
<comment type="caution">
    <text evidence="13">The sequence shown here is derived from an EMBL/GenBank/DDBJ whole genome shotgun (WGS) entry which is preliminary data.</text>
</comment>
<evidence type="ECO:0000256" key="5">
    <source>
        <dbReference type="ARBA" id="ARBA00022927"/>
    </source>
</evidence>
<evidence type="ECO:0000256" key="9">
    <source>
        <dbReference type="ARBA" id="ARBA00023136"/>
    </source>
</evidence>
<gene>
    <name evidence="13" type="ORF">FCC1311_044762</name>
</gene>
<protein>
    <submittedName>
        <fullName evidence="13">Syntaxin-42</fullName>
    </submittedName>
</protein>
<proteinExistence type="inferred from homology"/>
<dbReference type="PROSITE" id="PS00914">
    <property type="entry name" value="SYNTAXIN"/>
    <property type="match status" value="1"/>
</dbReference>
<dbReference type="Pfam" id="PF05739">
    <property type="entry name" value="SNARE"/>
    <property type="match status" value="1"/>
</dbReference>
<evidence type="ECO:0000256" key="2">
    <source>
        <dbReference type="ARBA" id="ARBA00009063"/>
    </source>
</evidence>
<dbReference type="Gene3D" id="1.20.58.70">
    <property type="match status" value="1"/>
</dbReference>
<dbReference type="FunCoup" id="A0A2R5GHX0">
    <property type="interactions" value="223"/>
</dbReference>
<dbReference type="PROSITE" id="PS50192">
    <property type="entry name" value="T_SNARE"/>
    <property type="match status" value="1"/>
</dbReference>
<dbReference type="GO" id="GO:0006906">
    <property type="term" value="P:vesicle fusion"/>
    <property type="evidence" value="ECO:0007669"/>
    <property type="project" value="TreeGrafter"/>
</dbReference>
<organism evidence="13 14">
    <name type="scientific">Hondaea fermentalgiana</name>
    <dbReference type="NCBI Taxonomy" id="2315210"/>
    <lineage>
        <taxon>Eukaryota</taxon>
        <taxon>Sar</taxon>
        <taxon>Stramenopiles</taxon>
        <taxon>Bigyra</taxon>
        <taxon>Labyrinthulomycetes</taxon>
        <taxon>Thraustochytrida</taxon>
        <taxon>Thraustochytriidae</taxon>
        <taxon>Hondaea</taxon>
    </lineage>
</organism>
<evidence type="ECO:0000256" key="7">
    <source>
        <dbReference type="ARBA" id="ARBA00023034"/>
    </source>
</evidence>
<dbReference type="SMART" id="SM00397">
    <property type="entry name" value="t_SNARE"/>
    <property type="match status" value="1"/>
</dbReference>
<keyword evidence="6 11" id="KW-1133">Transmembrane helix</keyword>
<dbReference type="GO" id="GO:0031201">
    <property type="term" value="C:SNARE complex"/>
    <property type="evidence" value="ECO:0007669"/>
    <property type="project" value="TreeGrafter"/>
</dbReference>
<dbReference type="InterPro" id="IPR045242">
    <property type="entry name" value="Syntaxin"/>
</dbReference>
<keyword evidence="7" id="KW-0333">Golgi apparatus</keyword>
<evidence type="ECO:0000259" key="12">
    <source>
        <dbReference type="PROSITE" id="PS50192"/>
    </source>
</evidence>
<comment type="subcellular location">
    <subcellularLocation>
        <location evidence="1">Golgi apparatus membrane</location>
        <topology evidence="1">Single-pass type IV membrane protein</topology>
    </subcellularLocation>
</comment>
<dbReference type="Proteomes" id="UP000241890">
    <property type="component" value="Unassembled WGS sequence"/>
</dbReference>
<keyword evidence="3" id="KW-0813">Transport</keyword>
<dbReference type="InterPro" id="IPR010989">
    <property type="entry name" value="SNARE"/>
</dbReference>
<evidence type="ECO:0000256" key="1">
    <source>
        <dbReference type="ARBA" id="ARBA00004409"/>
    </source>
</evidence>
<dbReference type="GO" id="GO:0005484">
    <property type="term" value="F:SNAP receptor activity"/>
    <property type="evidence" value="ECO:0007669"/>
    <property type="project" value="InterPro"/>
</dbReference>
<dbReference type="OrthoDB" id="10251371at2759"/>
<dbReference type="GO" id="GO:0000139">
    <property type="term" value="C:Golgi membrane"/>
    <property type="evidence" value="ECO:0007669"/>
    <property type="project" value="UniProtKB-SubCell"/>
</dbReference>
<feature type="transmembrane region" description="Helical" evidence="11">
    <location>
        <begin position="270"/>
        <end position="289"/>
    </location>
</feature>
<evidence type="ECO:0000313" key="14">
    <source>
        <dbReference type="Proteomes" id="UP000241890"/>
    </source>
</evidence>
<dbReference type="PANTHER" id="PTHR19957:SF83">
    <property type="entry name" value="SYNTAXIN-16"/>
    <property type="match status" value="1"/>
</dbReference>
<evidence type="ECO:0000256" key="4">
    <source>
        <dbReference type="ARBA" id="ARBA00022692"/>
    </source>
</evidence>
<keyword evidence="14" id="KW-1185">Reference proteome</keyword>
<dbReference type="EMBL" id="BEYU01000040">
    <property type="protein sequence ID" value="GBG28253.1"/>
    <property type="molecule type" value="Genomic_DNA"/>
</dbReference>
<evidence type="ECO:0000256" key="3">
    <source>
        <dbReference type="ARBA" id="ARBA00022448"/>
    </source>
</evidence>
<name>A0A2R5GHX0_9STRA</name>
<evidence type="ECO:0000256" key="8">
    <source>
        <dbReference type="ARBA" id="ARBA00023054"/>
    </source>
</evidence>
<comment type="similarity">
    <text evidence="2 10">Belongs to the syntaxin family.</text>
</comment>
<keyword evidence="8" id="KW-0175">Coiled coil</keyword>
<evidence type="ECO:0000256" key="10">
    <source>
        <dbReference type="RuleBase" id="RU003858"/>
    </source>
</evidence>
<dbReference type="GO" id="GO:0048278">
    <property type="term" value="P:vesicle docking"/>
    <property type="evidence" value="ECO:0007669"/>
    <property type="project" value="TreeGrafter"/>
</dbReference>
<dbReference type="GO" id="GO:0000149">
    <property type="term" value="F:SNARE binding"/>
    <property type="evidence" value="ECO:0007669"/>
    <property type="project" value="TreeGrafter"/>
</dbReference>
<dbReference type="SUPFAM" id="SSF47661">
    <property type="entry name" value="t-snare proteins"/>
    <property type="match status" value="1"/>
</dbReference>
<dbReference type="SMART" id="SM00503">
    <property type="entry name" value="SynN"/>
    <property type="match status" value="1"/>
</dbReference>
<feature type="domain" description="T-SNARE coiled-coil homology" evidence="12">
    <location>
        <begin position="196"/>
        <end position="258"/>
    </location>
</feature>
<accession>A0A2R5GHX0</accession>
<reference evidence="13 14" key="1">
    <citation type="submission" date="2017-12" db="EMBL/GenBank/DDBJ databases">
        <title>Sequencing, de novo assembly and annotation of complete genome of a new Thraustochytrid species, strain FCC1311.</title>
        <authorList>
            <person name="Sedici K."/>
            <person name="Godart F."/>
            <person name="Aiese Cigliano R."/>
            <person name="Sanseverino W."/>
            <person name="Barakat M."/>
            <person name="Ortet P."/>
            <person name="Marechal E."/>
            <person name="Cagnac O."/>
            <person name="Amato A."/>
        </authorList>
    </citation>
    <scope>NUCLEOTIDE SEQUENCE [LARGE SCALE GENOMIC DNA]</scope>
</reference>
<keyword evidence="4 11" id="KW-0812">Transmembrane</keyword>
<dbReference type="GO" id="GO:0006886">
    <property type="term" value="P:intracellular protein transport"/>
    <property type="evidence" value="ECO:0007669"/>
    <property type="project" value="InterPro"/>
</dbReference>
<sequence length="291" mass="33539">MATRNLTRKFKQLREGFNERRRPRGFGASPIADSTTEMMNTLPPHWVDSVEQVNDVIRQIEQQISKLHEAHRKRLMVRFDEAEGMRDREIDILTKQITDKFRQAERKLMERIAKPDARTRGTGDELVRKNIQRQLAQQLQTLSMSFRKSQKEYMTRLKSQKGGGDLDDLLGADPEQPSVEVDGFTDEQAVLLELAETNVEERDQEIQKIATSINELAAIFKELAVLVIDQGTVLDRIDYNMENVVMQTDKAVEQLKKAEKYSKSTRPIKCIAILVVLIIVFTIILIIKWTS</sequence>
<dbReference type="InParanoid" id="A0A2R5GHX0"/>
<dbReference type="CDD" id="cd15845">
    <property type="entry name" value="SNARE_syntaxin16"/>
    <property type="match status" value="1"/>
</dbReference>
<keyword evidence="5" id="KW-0653">Protein transport</keyword>
<dbReference type="AlphaFoldDB" id="A0A2R5GHX0"/>
<evidence type="ECO:0000256" key="11">
    <source>
        <dbReference type="SAM" id="Phobius"/>
    </source>
</evidence>
<evidence type="ECO:0000313" key="13">
    <source>
        <dbReference type="EMBL" id="GBG28253.1"/>
    </source>
</evidence>